<feature type="transmembrane region" description="Helical" evidence="7">
    <location>
        <begin position="162"/>
        <end position="183"/>
    </location>
</feature>
<reference evidence="8 9" key="1">
    <citation type="submission" date="2018-02" db="EMBL/GenBank/DDBJ databases">
        <title>Genomic Encyclopedia of Archaeal and Bacterial Type Strains, Phase II (KMG-II): from individual species to whole genera.</title>
        <authorList>
            <person name="Goeker M."/>
        </authorList>
    </citation>
    <scope>NUCLEOTIDE SEQUENCE [LARGE SCALE GENOMIC DNA]</scope>
    <source>
        <strain evidence="8 9">DSM 15099</strain>
    </source>
</reference>
<dbReference type="PANTHER" id="PTHR30589">
    <property type="entry name" value="PROLIPOPROTEIN DIACYLGLYCERYL TRANSFERASE"/>
    <property type="match status" value="1"/>
</dbReference>
<comment type="catalytic activity">
    <reaction evidence="7">
        <text>L-cysteinyl-[prolipoprotein] + a 1,2-diacyl-sn-glycero-3-phospho-(1'-sn-glycerol) = an S-1,2-diacyl-sn-glyceryl-L-cysteinyl-[prolipoprotein] + sn-glycerol 1-phosphate + H(+)</text>
        <dbReference type="Rhea" id="RHEA:56712"/>
        <dbReference type="Rhea" id="RHEA-COMP:14679"/>
        <dbReference type="Rhea" id="RHEA-COMP:14680"/>
        <dbReference type="ChEBI" id="CHEBI:15378"/>
        <dbReference type="ChEBI" id="CHEBI:29950"/>
        <dbReference type="ChEBI" id="CHEBI:57685"/>
        <dbReference type="ChEBI" id="CHEBI:64716"/>
        <dbReference type="ChEBI" id="CHEBI:140658"/>
        <dbReference type="EC" id="2.5.1.145"/>
    </reaction>
</comment>
<keyword evidence="6 7" id="KW-0472">Membrane</keyword>
<keyword evidence="4 7" id="KW-0812">Transmembrane</keyword>
<evidence type="ECO:0000256" key="3">
    <source>
        <dbReference type="ARBA" id="ARBA00022679"/>
    </source>
</evidence>
<feature type="binding site" evidence="7">
    <location>
        <position position="129"/>
    </location>
    <ligand>
        <name>a 1,2-diacyl-sn-glycero-3-phospho-(1'-sn-glycerol)</name>
        <dbReference type="ChEBI" id="CHEBI:64716"/>
    </ligand>
</feature>
<dbReference type="UniPathway" id="UPA00664"/>
<protein>
    <recommendedName>
        <fullName evidence="7">Phosphatidylglycerol--prolipoprotein diacylglyceryl transferase</fullName>
        <ecNumber evidence="7">2.5.1.145</ecNumber>
    </recommendedName>
</protein>
<sequence>MKPILFTIFGINIYGYGLMIALGILFGFLLLDKRAKDKGYDSDTIFDVTIFAIIAGVIGGKLLYIITDINAIINNPSMLKDVGSGFVVYGSIIGGALAVYFYSKKNKWNVLKIFDLMIPSVSLAQAFGRIGCLLAGCCYGAPTNSPLSITFTNTLLAPLGIPLHPTQIYSSILDLLLTLLLLWYDKKEPKQGRVFSMYMILYSVGRILIEFIRDDPRGNVGIFSTSQFIGIITIVLGILLFNVDKIKGRLVKSDKK</sequence>
<organism evidence="8 9">
    <name type="scientific">Clostridium algidicarnis DSM 15099</name>
    <dbReference type="NCBI Taxonomy" id="1121295"/>
    <lineage>
        <taxon>Bacteria</taxon>
        <taxon>Bacillati</taxon>
        <taxon>Bacillota</taxon>
        <taxon>Clostridia</taxon>
        <taxon>Eubacteriales</taxon>
        <taxon>Clostridiaceae</taxon>
        <taxon>Clostridium</taxon>
    </lineage>
</organism>
<dbReference type="GO" id="GO:0008961">
    <property type="term" value="F:phosphatidylglycerol-prolipoprotein diacylglyceryl transferase activity"/>
    <property type="evidence" value="ECO:0007669"/>
    <property type="project" value="UniProtKB-UniRule"/>
</dbReference>
<comment type="subcellular location">
    <subcellularLocation>
        <location evidence="7">Cell membrane</location>
        <topology evidence="7">Multi-pass membrane protein</topology>
    </subcellularLocation>
</comment>
<feature type="transmembrane region" description="Helical" evidence="7">
    <location>
        <begin position="224"/>
        <end position="243"/>
    </location>
</feature>
<dbReference type="EC" id="2.5.1.145" evidence="7"/>
<evidence type="ECO:0000256" key="6">
    <source>
        <dbReference type="ARBA" id="ARBA00023136"/>
    </source>
</evidence>
<feature type="transmembrane region" description="Helical" evidence="7">
    <location>
        <begin position="44"/>
        <end position="66"/>
    </location>
</feature>
<dbReference type="OrthoDB" id="871140at2"/>
<dbReference type="NCBIfam" id="TIGR00544">
    <property type="entry name" value="lgt"/>
    <property type="match status" value="1"/>
</dbReference>
<evidence type="ECO:0000313" key="8">
    <source>
        <dbReference type="EMBL" id="PPK48825.1"/>
    </source>
</evidence>
<evidence type="ECO:0000256" key="4">
    <source>
        <dbReference type="ARBA" id="ARBA00022692"/>
    </source>
</evidence>
<dbReference type="STRING" id="37659.GCA_000703125_00824"/>
<dbReference type="EMBL" id="PTIS01000004">
    <property type="protein sequence ID" value="PPK48825.1"/>
    <property type="molecule type" value="Genomic_DNA"/>
</dbReference>
<comment type="pathway">
    <text evidence="7">Protein modification; lipoprotein biosynthesis (diacylglyceryl transfer).</text>
</comment>
<feature type="transmembrane region" description="Helical" evidence="7">
    <location>
        <begin position="86"/>
        <end position="102"/>
    </location>
</feature>
<feature type="transmembrane region" description="Helical" evidence="7">
    <location>
        <begin position="123"/>
        <end position="142"/>
    </location>
</feature>
<dbReference type="AlphaFoldDB" id="A0A2S6FYY2"/>
<comment type="function">
    <text evidence="7">Catalyzes the transfer of the diacylglyceryl group from phosphatidylglycerol to the sulfhydryl group of the N-terminal cysteine of a prolipoprotein, the first step in the formation of mature lipoproteins.</text>
</comment>
<feature type="transmembrane region" description="Helical" evidence="7">
    <location>
        <begin position="6"/>
        <end position="32"/>
    </location>
</feature>
<dbReference type="InterPro" id="IPR001640">
    <property type="entry name" value="Lgt"/>
</dbReference>
<dbReference type="PANTHER" id="PTHR30589:SF0">
    <property type="entry name" value="PHOSPHATIDYLGLYCEROL--PROLIPOPROTEIN DIACYLGLYCERYL TRANSFERASE"/>
    <property type="match status" value="1"/>
</dbReference>
<evidence type="ECO:0000256" key="1">
    <source>
        <dbReference type="ARBA" id="ARBA00007150"/>
    </source>
</evidence>
<dbReference type="HAMAP" id="MF_01147">
    <property type="entry name" value="Lgt"/>
    <property type="match status" value="1"/>
</dbReference>
<keyword evidence="3 7" id="KW-0808">Transferase</keyword>
<dbReference type="GeneID" id="75089759"/>
<feature type="transmembrane region" description="Helical" evidence="7">
    <location>
        <begin position="195"/>
        <end position="212"/>
    </location>
</feature>
<comment type="similarity">
    <text evidence="1 7">Belongs to the Lgt family.</text>
</comment>
<evidence type="ECO:0000256" key="5">
    <source>
        <dbReference type="ARBA" id="ARBA00022989"/>
    </source>
</evidence>
<evidence type="ECO:0000256" key="7">
    <source>
        <dbReference type="HAMAP-Rule" id="MF_01147"/>
    </source>
</evidence>
<gene>
    <name evidence="7" type="primary">lgt</name>
    <name evidence="8" type="ORF">BD821_10486</name>
</gene>
<dbReference type="NCBIfam" id="NF000778">
    <property type="entry name" value="PRK00052.3-4"/>
    <property type="match status" value="1"/>
</dbReference>
<dbReference type="Proteomes" id="UP000239863">
    <property type="component" value="Unassembled WGS sequence"/>
</dbReference>
<evidence type="ECO:0000256" key="2">
    <source>
        <dbReference type="ARBA" id="ARBA00022475"/>
    </source>
</evidence>
<dbReference type="GO" id="GO:0005886">
    <property type="term" value="C:plasma membrane"/>
    <property type="evidence" value="ECO:0007669"/>
    <property type="project" value="UniProtKB-SubCell"/>
</dbReference>
<dbReference type="GO" id="GO:0042158">
    <property type="term" value="P:lipoprotein biosynthetic process"/>
    <property type="evidence" value="ECO:0007669"/>
    <property type="project" value="UniProtKB-UniRule"/>
</dbReference>
<keyword evidence="2 7" id="KW-1003">Cell membrane</keyword>
<evidence type="ECO:0000313" key="9">
    <source>
        <dbReference type="Proteomes" id="UP000239863"/>
    </source>
</evidence>
<dbReference type="Pfam" id="PF01790">
    <property type="entry name" value="LGT"/>
    <property type="match status" value="1"/>
</dbReference>
<accession>A0A2S6FYY2</accession>
<name>A0A2S6FYY2_9CLOT</name>
<proteinExistence type="inferred from homology"/>
<dbReference type="RefSeq" id="WP_029451525.1">
    <property type="nucleotide sequence ID" value="NZ_PTIS01000004.1"/>
</dbReference>
<comment type="caution">
    <text evidence="8">The sequence shown here is derived from an EMBL/GenBank/DDBJ whole genome shotgun (WGS) entry which is preliminary data.</text>
</comment>
<keyword evidence="5 7" id="KW-1133">Transmembrane helix</keyword>
<keyword evidence="8" id="KW-0449">Lipoprotein</keyword>